<dbReference type="PRINTS" id="PR00405">
    <property type="entry name" value="REVINTRACTNG"/>
</dbReference>
<dbReference type="Proteomes" id="UP001165289">
    <property type="component" value="Unassembled WGS sequence"/>
</dbReference>
<dbReference type="Gene3D" id="1.10.220.150">
    <property type="entry name" value="Arf GTPase activating protein"/>
    <property type="match status" value="1"/>
</dbReference>
<gene>
    <name evidence="8" type="ORF">LOD99_13680</name>
</gene>
<dbReference type="GO" id="GO:0008270">
    <property type="term" value="F:zinc ion binding"/>
    <property type="evidence" value="ECO:0007669"/>
    <property type="project" value="UniProtKB-KW"/>
</dbReference>
<dbReference type="GO" id="GO:0048205">
    <property type="term" value="P:COPI coating of Golgi vesicle"/>
    <property type="evidence" value="ECO:0007669"/>
    <property type="project" value="TreeGrafter"/>
</dbReference>
<keyword evidence="3 5" id="KW-0863">Zinc-finger</keyword>
<organism evidence="8 9">
    <name type="scientific">Oopsacas minuta</name>
    <dbReference type="NCBI Taxonomy" id="111878"/>
    <lineage>
        <taxon>Eukaryota</taxon>
        <taxon>Metazoa</taxon>
        <taxon>Porifera</taxon>
        <taxon>Hexactinellida</taxon>
        <taxon>Hexasterophora</taxon>
        <taxon>Lyssacinosida</taxon>
        <taxon>Leucopsacidae</taxon>
        <taxon>Oopsacas</taxon>
    </lineage>
</organism>
<feature type="region of interest" description="Disordered" evidence="6">
    <location>
        <begin position="418"/>
        <end position="457"/>
    </location>
</feature>
<dbReference type="AlphaFoldDB" id="A0AAV7KHW2"/>
<evidence type="ECO:0000256" key="3">
    <source>
        <dbReference type="ARBA" id="ARBA00022771"/>
    </source>
</evidence>
<reference evidence="8 9" key="1">
    <citation type="journal article" date="2023" name="BMC Biol.">
        <title>The compact genome of the sponge Oopsacas minuta (Hexactinellida) is lacking key metazoan core genes.</title>
        <authorList>
            <person name="Santini S."/>
            <person name="Schenkelaars Q."/>
            <person name="Jourda C."/>
            <person name="Duchesne M."/>
            <person name="Belahbib H."/>
            <person name="Rocher C."/>
            <person name="Selva M."/>
            <person name="Riesgo A."/>
            <person name="Vervoort M."/>
            <person name="Leys S.P."/>
            <person name="Kodjabachian L."/>
            <person name="Le Bivic A."/>
            <person name="Borchiellini C."/>
            <person name="Claverie J.M."/>
            <person name="Renard E."/>
        </authorList>
    </citation>
    <scope>NUCLEOTIDE SEQUENCE [LARGE SCALE GENOMIC DNA]</scope>
    <source>
        <strain evidence="8">SPO-2</strain>
    </source>
</reference>
<evidence type="ECO:0000256" key="4">
    <source>
        <dbReference type="ARBA" id="ARBA00022833"/>
    </source>
</evidence>
<feature type="compositionally biased region" description="Polar residues" evidence="6">
    <location>
        <begin position="174"/>
        <end position="186"/>
    </location>
</feature>
<feature type="region of interest" description="Disordered" evidence="6">
    <location>
        <begin position="273"/>
        <end position="314"/>
    </location>
</feature>
<dbReference type="GO" id="GO:0005096">
    <property type="term" value="F:GTPase activator activity"/>
    <property type="evidence" value="ECO:0007669"/>
    <property type="project" value="UniProtKB-KW"/>
</dbReference>
<evidence type="ECO:0000256" key="5">
    <source>
        <dbReference type="PROSITE-ProRule" id="PRU00288"/>
    </source>
</evidence>
<dbReference type="PANTHER" id="PTHR45686:SF4">
    <property type="entry name" value="ADP-RIBOSYLATION FACTOR GTPASE ACTIVATING PROTEIN 3, ISOFORM H"/>
    <property type="match status" value="1"/>
</dbReference>
<dbReference type="GO" id="GO:0000139">
    <property type="term" value="C:Golgi membrane"/>
    <property type="evidence" value="ECO:0007669"/>
    <property type="project" value="GOC"/>
</dbReference>
<accession>A0AAV7KHW2</accession>
<dbReference type="InterPro" id="IPR001164">
    <property type="entry name" value="ArfGAP_dom"/>
</dbReference>
<feature type="compositionally biased region" description="Low complexity" evidence="6">
    <location>
        <begin position="273"/>
        <end position="298"/>
    </location>
</feature>
<sequence>MTESTKQETVSVFKALMGDAANKQCFECGGKNPTWASVTYGVFLCIDCSAVHRSLGVHISYIKSTQLDRWTWDRLRLMQAGGNAKANVFFREHGMLQNQDMKKKYQSRAAEIYRNKLAAEAAQPREGASMGTETPTSPAEVDFFASQLDNATPDTSSNQPSGTQEPAVQTVTAIKPTSQTGYSSSMIGKRTPGKKGKGLGGQKIRANFSDLEDQAATLESAKERSDKVITSKQEIDLSEVSKEFNSKIKLDSHKASQAERLGMGIGIVTNSTVTSKPVSSSKQQHSSHGHSISNNMSSVHQITPSSGISHQLYSSPHEDESFFSNYGITSYRENTDLPTYSSSLSSYENIDNNSGLELGKHSMFSSEKPKPKEIIEPVIKPQTKSYQPRSKPVQVNENEWKEQYKDANAISSEMLFGNRDSNEDQTSESGVQKFRGSNAISSDDYFNKPKPQESESIDMYQIKEGISMVSTKLSSVATNMYKKMQTM</sequence>
<keyword evidence="4" id="KW-0862">Zinc</keyword>
<evidence type="ECO:0000259" key="7">
    <source>
        <dbReference type="PROSITE" id="PS50115"/>
    </source>
</evidence>
<dbReference type="PROSITE" id="PS50115">
    <property type="entry name" value="ARFGAP"/>
    <property type="match status" value="1"/>
</dbReference>
<evidence type="ECO:0000256" key="6">
    <source>
        <dbReference type="SAM" id="MobiDB-lite"/>
    </source>
</evidence>
<comment type="caution">
    <text evidence="8">The sequence shown here is derived from an EMBL/GenBank/DDBJ whole genome shotgun (WGS) entry which is preliminary data.</text>
</comment>
<keyword evidence="1" id="KW-0343">GTPase activation</keyword>
<keyword evidence="9" id="KW-1185">Reference proteome</keyword>
<dbReference type="InterPro" id="IPR038508">
    <property type="entry name" value="ArfGAP_dom_sf"/>
</dbReference>
<proteinExistence type="predicted"/>
<dbReference type="CDD" id="cd08959">
    <property type="entry name" value="ArfGap_ArfGap1_like"/>
    <property type="match status" value="1"/>
</dbReference>
<feature type="region of interest" description="Disordered" evidence="6">
    <location>
        <begin position="174"/>
        <end position="200"/>
    </location>
</feature>
<feature type="region of interest" description="Disordered" evidence="6">
    <location>
        <begin position="149"/>
        <end position="168"/>
    </location>
</feature>
<evidence type="ECO:0000313" key="9">
    <source>
        <dbReference type="Proteomes" id="UP001165289"/>
    </source>
</evidence>
<protein>
    <submittedName>
        <fullName evidence="8">ADP-ribosylation factor GTPase-activating protein 2-like isoform X4</fullName>
    </submittedName>
</protein>
<feature type="compositionally biased region" description="Polar residues" evidence="6">
    <location>
        <begin position="299"/>
        <end position="314"/>
    </location>
</feature>
<dbReference type="SMART" id="SM00105">
    <property type="entry name" value="ArfGap"/>
    <property type="match status" value="1"/>
</dbReference>
<evidence type="ECO:0000256" key="1">
    <source>
        <dbReference type="ARBA" id="ARBA00022468"/>
    </source>
</evidence>
<evidence type="ECO:0000313" key="8">
    <source>
        <dbReference type="EMBL" id="KAI6660957.1"/>
    </source>
</evidence>
<feature type="compositionally biased region" description="Polar residues" evidence="6">
    <location>
        <begin position="382"/>
        <end position="394"/>
    </location>
</feature>
<dbReference type="InterPro" id="IPR037278">
    <property type="entry name" value="ARFGAP/RecO"/>
</dbReference>
<keyword evidence="2" id="KW-0479">Metal-binding</keyword>
<dbReference type="EMBL" id="JAKMXF010000022">
    <property type="protein sequence ID" value="KAI6660957.1"/>
    <property type="molecule type" value="Genomic_DNA"/>
</dbReference>
<evidence type="ECO:0000256" key="2">
    <source>
        <dbReference type="ARBA" id="ARBA00022723"/>
    </source>
</evidence>
<feature type="region of interest" description="Disordered" evidence="6">
    <location>
        <begin position="361"/>
        <end position="394"/>
    </location>
</feature>
<name>A0AAV7KHW2_9METZ</name>
<dbReference type="SUPFAM" id="SSF57863">
    <property type="entry name" value="ArfGap/RecO-like zinc finger"/>
    <property type="match status" value="1"/>
</dbReference>
<feature type="domain" description="Arf-GAP" evidence="7">
    <location>
        <begin position="7"/>
        <end position="126"/>
    </location>
</feature>
<dbReference type="PANTHER" id="PTHR45686">
    <property type="entry name" value="ADP-RIBOSYLATION FACTOR GTPASE ACTIVATING PROTEIN 3, ISOFORM H-RELATED"/>
    <property type="match status" value="1"/>
</dbReference>
<dbReference type="Pfam" id="PF01412">
    <property type="entry name" value="ArfGap"/>
    <property type="match status" value="1"/>
</dbReference>